<dbReference type="PANTHER" id="PTHR20275">
    <property type="entry name" value="NAD KINASE"/>
    <property type="match status" value="1"/>
</dbReference>
<dbReference type="AlphaFoldDB" id="A0AAD7UKJ6"/>
<evidence type="ECO:0000256" key="6">
    <source>
        <dbReference type="ARBA" id="ARBA00022857"/>
    </source>
</evidence>
<dbReference type="PANTHER" id="PTHR20275:SF0">
    <property type="entry name" value="NAD KINASE"/>
    <property type="match status" value="1"/>
</dbReference>
<accession>A0AAD7UKJ6</accession>
<dbReference type="GO" id="GO:0003951">
    <property type="term" value="F:NAD+ kinase activity"/>
    <property type="evidence" value="ECO:0007669"/>
    <property type="project" value="InterPro"/>
</dbReference>
<evidence type="ECO:0000313" key="9">
    <source>
        <dbReference type="Proteomes" id="UP001230188"/>
    </source>
</evidence>
<dbReference type="InterPro" id="IPR017438">
    <property type="entry name" value="ATP-NAD_kinase_N"/>
</dbReference>
<dbReference type="InterPro" id="IPR017437">
    <property type="entry name" value="ATP-NAD_kinase_PpnK-typ_C"/>
</dbReference>
<dbReference type="Proteomes" id="UP001230188">
    <property type="component" value="Unassembled WGS sequence"/>
</dbReference>
<dbReference type="GO" id="GO:0005524">
    <property type="term" value="F:ATP binding"/>
    <property type="evidence" value="ECO:0007669"/>
    <property type="project" value="UniProtKB-KW"/>
</dbReference>
<name>A0AAD7UKJ6_9STRA</name>
<gene>
    <name evidence="8" type="ORF">CTAYLR_005300</name>
</gene>
<keyword evidence="4" id="KW-0418">Kinase</keyword>
<organism evidence="8 9">
    <name type="scientific">Chrysophaeum taylorii</name>
    <dbReference type="NCBI Taxonomy" id="2483200"/>
    <lineage>
        <taxon>Eukaryota</taxon>
        <taxon>Sar</taxon>
        <taxon>Stramenopiles</taxon>
        <taxon>Ochrophyta</taxon>
        <taxon>Pelagophyceae</taxon>
        <taxon>Pelagomonadales</taxon>
        <taxon>Pelagomonadaceae</taxon>
        <taxon>Chrysophaeum</taxon>
    </lineage>
</organism>
<dbReference type="Gene3D" id="3.40.50.10330">
    <property type="entry name" value="Probable inorganic polyphosphate/atp-NAD kinase, domain 1"/>
    <property type="match status" value="1"/>
</dbReference>
<dbReference type="GO" id="GO:0006741">
    <property type="term" value="P:NADP+ biosynthetic process"/>
    <property type="evidence" value="ECO:0007669"/>
    <property type="project" value="InterPro"/>
</dbReference>
<evidence type="ECO:0000256" key="5">
    <source>
        <dbReference type="ARBA" id="ARBA00022840"/>
    </source>
</evidence>
<dbReference type="Pfam" id="PF20143">
    <property type="entry name" value="NAD_kinase_C"/>
    <property type="match status" value="1"/>
</dbReference>
<dbReference type="Gene3D" id="2.60.200.30">
    <property type="entry name" value="Probable inorganic polyphosphate/atp-NAD kinase, domain 2"/>
    <property type="match status" value="1"/>
</dbReference>
<evidence type="ECO:0000256" key="1">
    <source>
        <dbReference type="ARBA" id="ARBA00010995"/>
    </source>
</evidence>
<evidence type="ECO:0000256" key="3">
    <source>
        <dbReference type="ARBA" id="ARBA00022741"/>
    </source>
</evidence>
<dbReference type="EMBL" id="JAQMWT010000157">
    <property type="protein sequence ID" value="KAJ8608893.1"/>
    <property type="molecule type" value="Genomic_DNA"/>
</dbReference>
<evidence type="ECO:0000313" key="8">
    <source>
        <dbReference type="EMBL" id="KAJ8608893.1"/>
    </source>
</evidence>
<comment type="similarity">
    <text evidence="1">Belongs to the NAD kinase family.</text>
</comment>
<keyword evidence="6" id="KW-0521">NADP</keyword>
<dbReference type="InterPro" id="IPR016064">
    <property type="entry name" value="NAD/diacylglycerol_kinase_sf"/>
</dbReference>
<reference evidence="8" key="1">
    <citation type="submission" date="2023-01" db="EMBL/GenBank/DDBJ databases">
        <title>Metagenome sequencing of chrysophaentin producing Chrysophaeum taylorii.</title>
        <authorList>
            <person name="Davison J."/>
            <person name="Bewley C."/>
        </authorList>
    </citation>
    <scope>NUCLEOTIDE SEQUENCE</scope>
    <source>
        <strain evidence="8">NIES-1699</strain>
    </source>
</reference>
<proteinExistence type="inferred from homology"/>
<keyword evidence="3" id="KW-0547">Nucleotide-binding</keyword>
<evidence type="ECO:0000256" key="2">
    <source>
        <dbReference type="ARBA" id="ARBA00022679"/>
    </source>
</evidence>
<protein>
    <recommendedName>
        <fullName evidence="10">NAD(+) kinase</fullName>
    </recommendedName>
</protein>
<evidence type="ECO:0000256" key="7">
    <source>
        <dbReference type="ARBA" id="ARBA00023027"/>
    </source>
</evidence>
<keyword evidence="5" id="KW-0067">ATP-binding</keyword>
<sequence>MGRWVVLTYVVGVHGLVSSRSSWVFSLSGGGGRDANLSRRSPNTNRCDSRHYEVVTSNSLLRTRRFCRVAPRHQETSPLAEGTPWMFMPSHSEMAIRSRGEETSQWYDLPGTSDVRCVATAQHHLVWRRAPRTVLVLAKMHATEEEAGDAANVAASLVRCGATVYLAQPLYGRIAERLLESNVEPIELWKAADGTNDEYYDDSPCATDRPDVVATIGGDGLLLYANSLFQTVNPPPLIAFSGGSLGFLAPFDVDDGAKLDATLAPLVAAIDAQVPPPWPVSLRMRLRCRVLAANGTETARHEALNEVVIDRGTSRFLSAVECFCNDEHLTTVQADGLIVATPTGSTAYSLAAGGPMLHPSAPAVVLTPICAHSLSFRPIVFPDSAHLRFHIQQDARGPAWVTFDGRRRVKIGEGDSLEVSTSPFPLPTLLRHGNTADWFSALKDAFNFNTRARQKPIAQR</sequence>
<keyword evidence="9" id="KW-1185">Reference proteome</keyword>
<comment type="caution">
    <text evidence="8">The sequence shown here is derived from an EMBL/GenBank/DDBJ whole genome shotgun (WGS) entry which is preliminary data.</text>
</comment>
<dbReference type="Pfam" id="PF01513">
    <property type="entry name" value="NAD_kinase"/>
    <property type="match status" value="1"/>
</dbReference>
<evidence type="ECO:0000256" key="4">
    <source>
        <dbReference type="ARBA" id="ARBA00022777"/>
    </source>
</evidence>
<keyword evidence="7" id="KW-0520">NAD</keyword>
<dbReference type="GO" id="GO:0019674">
    <property type="term" value="P:NAD+ metabolic process"/>
    <property type="evidence" value="ECO:0007669"/>
    <property type="project" value="InterPro"/>
</dbReference>
<evidence type="ECO:0008006" key="10">
    <source>
        <dbReference type="Google" id="ProtNLM"/>
    </source>
</evidence>
<keyword evidence="2" id="KW-0808">Transferase</keyword>
<dbReference type="FunFam" id="2.60.200.30:FF:000009">
    <property type="entry name" value="Poly(P)/ATP NAD kinase"/>
    <property type="match status" value="1"/>
</dbReference>
<dbReference type="SUPFAM" id="SSF111331">
    <property type="entry name" value="NAD kinase/diacylglycerol kinase-like"/>
    <property type="match status" value="1"/>
</dbReference>
<dbReference type="HAMAP" id="MF_00361">
    <property type="entry name" value="NAD_kinase"/>
    <property type="match status" value="1"/>
</dbReference>
<dbReference type="InterPro" id="IPR002504">
    <property type="entry name" value="NADK"/>
</dbReference>